<evidence type="ECO:0000313" key="2">
    <source>
        <dbReference type="Proteomes" id="UP001604336"/>
    </source>
</evidence>
<dbReference type="AlphaFoldDB" id="A0ABD1SAN1"/>
<organism evidence="1 2">
    <name type="scientific">Abeliophyllum distichum</name>
    <dbReference type="NCBI Taxonomy" id="126358"/>
    <lineage>
        <taxon>Eukaryota</taxon>
        <taxon>Viridiplantae</taxon>
        <taxon>Streptophyta</taxon>
        <taxon>Embryophyta</taxon>
        <taxon>Tracheophyta</taxon>
        <taxon>Spermatophyta</taxon>
        <taxon>Magnoliopsida</taxon>
        <taxon>eudicotyledons</taxon>
        <taxon>Gunneridae</taxon>
        <taxon>Pentapetalae</taxon>
        <taxon>asterids</taxon>
        <taxon>lamiids</taxon>
        <taxon>Lamiales</taxon>
        <taxon>Oleaceae</taxon>
        <taxon>Forsythieae</taxon>
        <taxon>Abeliophyllum</taxon>
    </lineage>
</organism>
<name>A0ABD1SAN1_9LAMI</name>
<protein>
    <submittedName>
        <fullName evidence="1">Uncharacterized protein</fullName>
    </submittedName>
</protein>
<evidence type="ECO:0000313" key="1">
    <source>
        <dbReference type="EMBL" id="KAL2497815.1"/>
    </source>
</evidence>
<reference evidence="2" key="1">
    <citation type="submission" date="2024-07" db="EMBL/GenBank/DDBJ databases">
        <title>Two chromosome-level genome assemblies of Korean endemic species Abeliophyllum distichum and Forsythia ovata (Oleaceae).</title>
        <authorList>
            <person name="Jang H."/>
        </authorList>
    </citation>
    <scope>NUCLEOTIDE SEQUENCE [LARGE SCALE GENOMIC DNA]</scope>
</reference>
<dbReference type="Proteomes" id="UP001604336">
    <property type="component" value="Unassembled WGS sequence"/>
</dbReference>
<comment type="caution">
    <text evidence="1">The sequence shown here is derived from an EMBL/GenBank/DDBJ whole genome shotgun (WGS) entry which is preliminary data.</text>
</comment>
<dbReference type="EMBL" id="JBFOLK010000007">
    <property type="protein sequence ID" value="KAL2497815.1"/>
    <property type="molecule type" value="Genomic_DNA"/>
</dbReference>
<gene>
    <name evidence="1" type="ORF">Adt_23365</name>
</gene>
<sequence>MTFKIRGNSELLRKEKNDSSHILFMTNFDRVLQNQVMEVFPVALRWNAVHVMSISRSPTIDIRALVLILFHYEDRIHCCPRIEGPLLQFTREDRTSSSSFCGGPVLQISIFASFVNLLDPPSHGIAYGCFPHVRQPPSVTLLAGKATVPAVWKGCVKKKREKWEDSELADAAVPASARLGRNPWLEFWAGSR</sequence>
<accession>A0ABD1SAN1</accession>
<keyword evidence="2" id="KW-1185">Reference proteome</keyword>
<proteinExistence type="predicted"/>